<comment type="similarity">
    <text evidence="8">Belongs to the two pore domain potassium channel (TC 1.A.1.8) family.</text>
</comment>
<dbReference type="EMBL" id="REGN01000604">
    <property type="protein sequence ID" value="RNA40693.1"/>
    <property type="molecule type" value="Genomic_DNA"/>
</dbReference>
<evidence type="ECO:0000256" key="8">
    <source>
        <dbReference type="RuleBase" id="RU003857"/>
    </source>
</evidence>
<keyword evidence="5 8" id="KW-0406">Ion transport</keyword>
<evidence type="ECO:0000256" key="10">
    <source>
        <dbReference type="SAM" id="Phobius"/>
    </source>
</evidence>
<dbReference type="PANTHER" id="PTHR11003">
    <property type="entry name" value="POTASSIUM CHANNEL, SUBFAMILY K"/>
    <property type="match status" value="1"/>
</dbReference>
<organism evidence="12 13">
    <name type="scientific">Brachionus plicatilis</name>
    <name type="common">Marine rotifer</name>
    <name type="synonym">Brachionus muelleri</name>
    <dbReference type="NCBI Taxonomy" id="10195"/>
    <lineage>
        <taxon>Eukaryota</taxon>
        <taxon>Metazoa</taxon>
        <taxon>Spiralia</taxon>
        <taxon>Gnathifera</taxon>
        <taxon>Rotifera</taxon>
        <taxon>Eurotatoria</taxon>
        <taxon>Monogononta</taxon>
        <taxon>Pseudotrocha</taxon>
        <taxon>Ploima</taxon>
        <taxon>Brachionidae</taxon>
        <taxon>Brachionus</taxon>
    </lineage>
</organism>
<evidence type="ECO:0000256" key="4">
    <source>
        <dbReference type="ARBA" id="ARBA00022989"/>
    </source>
</evidence>
<feature type="compositionally biased region" description="Basic and acidic residues" evidence="9">
    <location>
        <begin position="463"/>
        <end position="476"/>
    </location>
</feature>
<evidence type="ECO:0000256" key="2">
    <source>
        <dbReference type="ARBA" id="ARBA00022448"/>
    </source>
</evidence>
<dbReference type="InterPro" id="IPR013099">
    <property type="entry name" value="K_chnl_dom"/>
</dbReference>
<sequence>MGKAKNFKWKPYDAQSETTSLYSYSQSSKCCTKENFFKFCRKFITFMISRVGLMIVMIGYVLAGGLIFEAIESDFENNALEYSESILEEMLRRIYKQIENNSTRVKDESFYMFLRHEIRSFGDFFTNATLNGTLTGSIEPQWDFFGSVFYCVTLVSTIGYGHISCKTKWGKIFTILYSSIGIPLMMLFLANTGSSTATLFKFIFRKINSIKRGYRTRKLNRLNRAAWKTFELNGTDTVPEDDELEAYDQNEDFYDHKVNAEAVSRPASEKKPPEQQAEQKTFKKVKKKPKRSVVSVNIGLRYVDIPVEFIKTLVKSASAPKPINVHQGESVAQKTQDPKIVEAMKKIDSLIERESSVDQESDNENEKPTYSLDNITLPKMNSFMTENELNSAERLNDNEYLISNIFKSKSKAKPFKSSSLNEKKSKKEAERPRRMSVSKSELLLSVHNGAERQPSVRMTEISETSRAKQPESRNDLNHSSPSLIIDFGNRSQSKFKRRTNVTRSLYGLEHRGVKGIKKPYGKIKMSQIPIYNTKQLNLIYKQYRQERLEKQGVPVSYTLVIMQVYLICGMLIFSSYEKWGKLDALYFCFVTLTTIGFGDMIPGSTLLNRKASKNGLYISALYIFVGLILIAMCINLVKTQIKRKIKYVARKIGLSNC</sequence>
<feature type="compositionally biased region" description="Basic and acidic residues" evidence="9">
    <location>
        <begin position="421"/>
        <end position="433"/>
    </location>
</feature>
<dbReference type="Proteomes" id="UP000276133">
    <property type="component" value="Unassembled WGS sequence"/>
</dbReference>
<dbReference type="GO" id="GO:0005886">
    <property type="term" value="C:plasma membrane"/>
    <property type="evidence" value="ECO:0007669"/>
    <property type="project" value="TreeGrafter"/>
</dbReference>
<dbReference type="AlphaFoldDB" id="A0A3M7SXY9"/>
<dbReference type="GO" id="GO:0030322">
    <property type="term" value="P:stabilization of membrane potential"/>
    <property type="evidence" value="ECO:0007669"/>
    <property type="project" value="TreeGrafter"/>
</dbReference>
<dbReference type="SUPFAM" id="SSF81324">
    <property type="entry name" value="Voltage-gated potassium channels"/>
    <property type="match status" value="2"/>
</dbReference>
<evidence type="ECO:0000259" key="11">
    <source>
        <dbReference type="Pfam" id="PF07885"/>
    </source>
</evidence>
<feature type="transmembrane region" description="Helical" evidence="10">
    <location>
        <begin position="616"/>
        <end position="637"/>
    </location>
</feature>
<accession>A0A3M7SXY9</accession>
<keyword evidence="7 8" id="KW-0407">Ion channel</keyword>
<evidence type="ECO:0000256" key="5">
    <source>
        <dbReference type="ARBA" id="ARBA00023065"/>
    </source>
</evidence>
<dbReference type="STRING" id="10195.A0A3M7SXY9"/>
<feature type="region of interest" description="Disordered" evidence="9">
    <location>
        <begin position="412"/>
        <end position="483"/>
    </location>
</feature>
<comment type="caution">
    <text evidence="12">The sequence shown here is derived from an EMBL/GenBank/DDBJ whole genome shotgun (WGS) entry which is preliminary data.</text>
</comment>
<feature type="transmembrane region" description="Helical" evidence="10">
    <location>
        <begin position="585"/>
        <end position="604"/>
    </location>
</feature>
<dbReference type="GO" id="GO:0015271">
    <property type="term" value="F:outward rectifier potassium channel activity"/>
    <property type="evidence" value="ECO:0007669"/>
    <property type="project" value="TreeGrafter"/>
</dbReference>
<evidence type="ECO:0000256" key="6">
    <source>
        <dbReference type="ARBA" id="ARBA00023136"/>
    </source>
</evidence>
<dbReference type="PRINTS" id="PR01333">
    <property type="entry name" value="2POREKCHANEL"/>
</dbReference>
<reference evidence="12 13" key="1">
    <citation type="journal article" date="2018" name="Sci. Rep.">
        <title>Genomic signatures of local adaptation to the degree of environmental predictability in rotifers.</title>
        <authorList>
            <person name="Franch-Gras L."/>
            <person name="Hahn C."/>
            <person name="Garcia-Roger E.M."/>
            <person name="Carmona M.J."/>
            <person name="Serra M."/>
            <person name="Gomez A."/>
        </authorList>
    </citation>
    <scope>NUCLEOTIDE SEQUENCE [LARGE SCALE GENOMIC DNA]</scope>
    <source>
        <strain evidence="12">HYR1</strain>
    </source>
</reference>
<keyword evidence="6 10" id="KW-0472">Membrane</keyword>
<feature type="region of interest" description="Disordered" evidence="9">
    <location>
        <begin position="352"/>
        <end position="373"/>
    </location>
</feature>
<gene>
    <name evidence="12" type="ORF">BpHYR1_037115</name>
</gene>
<proteinExistence type="inferred from homology"/>
<dbReference type="Pfam" id="PF07885">
    <property type="entry name" value="Ion_trans_2"/>
    <property type="match status" value="2"/>
</dbReference>
<dbReference type="InterPro" id="IPR003280">
    <property type="entry name" value="2pore_dom_K_chnl"/>
</dbReference>
<evidence type="ECO:0000256" key="7">
    <source>
        <dbReference type="ARBA" id="ARBA00023303"/>
    </source>
</evidence>
<protein>
    <submittedName>
        <fullName evidence="12">T family of potassium channels 7-like</fullName>
    </submittedName>
</protein>
<feature type="domain" description="Potassium channel" evidence="11">
    <location>
        <begin position="561"/>
        <end position="639"/>
    </location>
</feature>
<dbReference type="OrthoDB" id="297496at2759"/>
<feature type="transmembrane region" description="Helical" evidence="10">
    <location>
        <begin position="555"/>
        <end position="573"/>
    </location>
</feature>
<feature type="transmembrane region" description="Helical" evidence="10">
    <location>
        <begin position="175"/>
        <end position="204"/>
    </location>
</feature>
<evidence type="ECO:0000256" key="3">
    <source>
        <dbReference type="ARBA" id="ARBA00022692"/>
    </source>
</evidence>
<evidence type="ECO:0000256" key="9">
    <source>
        <dbReference type="SAM" id="MobiDB-lite"/>
    </source>
</evidence>
<feature type="region of interest" description="Disordered" evidence="9">
    <location>
        <begin position="262"/>
        <end position="286"/>
    </location>
</feature>
<dbReference type="PANTHER" id="PTHR11003:SF334">
    <property type="entry name" value="FI03418P"/>
    <property type="match status" value="1"/>
</dbReference>
<name>A0A3M7SXY9_BRAPC</name>
<feature type="domain" description="Potassium channel" evidence="11">
    <location>
        <begin position="138"/>
        <end position="194"/>
    </location>
</feature>
<evidence type="ECO:0000256" key="1">
    <source>
        <dbReference type="ARBA" id="ARBA00004141"/>
    </source>
</evidence>
<feature type="transmembrane region" description="Helical" evidence="10">
    <location>
        <begin position="144"/>
        <end position="163"/>
    </location>
</feature>
<keyword evidence="3 8" id="KW-0812">Transmembrane</keyword>
<evidence type="ECO:0000313" key="12">
    <source>
        <dbReference type="EMBL" id="RNA40693.1"/>
    </source>
</evidence>
<comment type="subcellular location">
    <subcellularLocation>
        <location evidence="1">Membrane</location>
        <topology evidence="1">Multi-pass membrane protein</topology>
    </subcellularLocation>
</comment>
<dbReference type="GO" id="GO:0022841">
    <property type="term" value="F:potassium ion leak channel activity"/>
    <property type="evidence" value="ECO:0007669"/>
    <property type="project" value="TreeGrafter"/>
</dbReference>
<feature type="transmembrane region" description="Helical" evidence="10">
    <location>
        <begin position="43"/>
        <end position="68"/>
    </location>
</feature>
<evidence type="ECO:0000313" key="13">
    <source>
        <dbReference type="Proteomes" id="UP000276133"/>
    </source>
</evidence>
<keyword evidence="4 10" id="KW-1133">Transmembrane helix</keyword>
<keyword evidence="13" id="KW-1185">Reference proteome</keyword>
<keyword evidence="2 8" id="KW-0813">Transport</keyword>
<dbReference type="Gene3D" id="1.10.287.70">
    <property type="match status" value="2"/>
</dbReference>